<dbReference type="AlphaFoldDB" id="Q1YFU3"/>
<dbReference type="InterPro" id="IPR036259">
    <property type="entry name" value="MFS_trans_sf"/>
</dbReference>
<dbReference type="NCBIfam" id="TIGR00711">
    <property type="entry name" value="efflux_EmrB"/>
    <property type="match status" value="1"/>
</dbReference>
<dbReference type="Gene3D" id="1.20.1720.10">
    <property type="entry name" value="Multidrug resistance protein D"/>
    <property type="match status" value="1"/>
</dbReference>
<evidence type="ECO:0000313" key="10">
    <source>
        <dbReference type="EMBL" id="EAS49482.1"/>
    </source>
</evidence>
<dbReference type="Proteomes" id="UP000000321">
    <property type="component" value="Unassembled WGS sequence"/>
</dbReference>
<feature type="transmembrane region" description="Helical" evidence="8">
    <location>
        <begin position="147"/>
        <end position="168"/>
    </location>
</feature>
<sequence>MSAAAAPAAAGPDGVVAHKGLITVSIMLATIMQVLDTTIANVALPNMQGSLGAAQDQITWVLTSYIVAAAIMTPVTGWLSDRMGLRELFIASAAGFVVASMACGFATSLNEMIVFRLFQGLCGAALVPLSQTVLLNINTREQHGSAMAIWGAGIMVGPIVGPTLGGWLTETFNWRWVFFVNLPIGMLALAGMILFLPKTPKRRRGFDFFGFAMLSLFIGALQMFLDRGEQVDWFASPECWIELGLAVSGLWAFVLHITGREGAFIDPKIFTDRNLVMALVMIFVVGMILLAGLALLPPMLQNILGYPVVTTGLVLAPRGVGTMISMIVVGRLIGKVDTRLLIFTGLMLTALSLYQMSGFSIMMNSTPIIVSGVVQGLGLGLVFVPLSTLAFATLAPQFRPDAASLFSLLRNIGSSVGISIVSVELAHNIVINRAELVGGLNPFNPNFTSAVGAMGLDQTTTLALLNQQVQAQAAMIAYVDDFKLMMIITLCAVPLLLFMRRPGASAGATGHAPAME</sequence>
<comment type="similarity">
    <text evidence="2">Belongs to the major facilitator superfamily. EmrB family.</text>
</comment>
<dbReference type="GO" id="GO:0005886">
    <property type="term" value="C:plasma membrane"/>
    <property type="evidence" value="ECO:0007669"/>
    <property type="project" value="UniProtKB-SubCell"/>
</dbReference>
<dbReference type="OrthoDB" id="9812221at2"/>
<feature type="transmembrane region" description="Helical" evidence="8">
    <location>
        <begin position="174"/>
        <end position="196"/>
    </location>
</feature>
<reference evidence="10 11" key="1">
    <citation type="journal article" date="2008" name="Appl. Environ. Microbiol.">
        <title>Genomic insights into Mn(II) oxidation by the marine alphaproteobacterium Aurantimonas sp. strain SI85-9A1.</title>
        <authorList>
            <person name="Dick G.J."/>
            <person name="Podell S."/>
            <person name="Johnson H.A."/>
            <person name="Rivera-Espinoza Y."/>
            <person name="Bernier-Latmani R."/>
            <person name="McCarthy J.K."/>
            <person name="Torpey J.W."/>
            <person name="Clement B.G."/>
            <person name="Gaasterland T."/>
            <person name="Tebo B.M."/>
        </authorList>
    </citation>
    <scope>NUCLEOTIDE SEQUENCE [LARGE SCALE GENOMIC DNA]</scope>
    <source>
        <strain evidence="10 11">SI85-9A1</strain>
    </source>
</reference>
<feature type="transmembrane region" description="Helical" evidence="8">
    <location>
        <begin position="245"/>
        <end position="263"/>
    </location>
</feature>
<keyword evidence="4" id="KW-1003">Cell membrane</keyword>
<feature type="transmembrane region" description="Helical" evidence="8">
    <location>
        <begin position="303"/>
        <end position="328"/>
    </location>
</feature>
<gene>
    <name evidence="10" type="ORF">SI859A1_03085</name>
</gene>
<feature type="transmembrane region" description="Helical" evidence="8">
    <location>
        <begin position="208"/>
        <end position="225"/>
    </location>
</feature>
<feature type="domain" description="Major facilitator superfamily (MFS) profile" evidence="9">
    <location>
        <begin position="22"/>
        <end position="504"/>
    </location>
</feature>
<keyword evidence="7 8" id="KW-0472">Membrane</keyword>
<feature type="transmembrane region" description="Helical" evidence="8">
    <location>
        <begin position="340"/>
        <end position="362"/>
    </location>
</feature>
<keyword evidence="6 8" id="KW-1133">Transmembrane helix</keyword>
<dbReference type="HOGENOM" id="CLU_000960_28_0_5"/>
<evidence type="ECO:0000256" key="6">
    <source>
        <dbReference type="ARBA" id="ARBA00022989"/>
    </source>
</evidence>
<dbReference type="SUPFAM" id="SSF103473">
    <property type="entry name" value="MFS general substrate transporter"/>
    <property type="match status" value="1"/>
</dbReference>
<evidence type="ECO:0000256" key="5">
    <source>
        <dbReference type="ARBA" id="ARBA00022692"/>
    </source>
</evidence>
<dbReference type="BioCyc" id="AURANTIMONAS:SI859A1_03085-MONOMER"/>
<comment type="subcellular location">
    <subcellularLocation>
        <location evidence="1">Cell membrane</location>
        <topology evidence="1">Multi-pass membrane protein</topology>
    </subcellularLocation>
</comment>
<protein>
    <submittedName>
        <fullName evidence="10">Drug resistance transporter EmrB/QacA subfamily</fullName>
    </submittedName>
</protein>
<dbReference type="Pfam" id="PF07690">
    <property type="entry name" value="MFS_1"/>
    <property type="match status" value="1"/>
</dbReference>
<evidence type="ECO:0000259" key="9">
    <source>
        <dbReference type="PROSITE" id="PS50850"/>
    </source>
</evidence>
<dbReference type="PRINTS" id="PR01036">
    <property type="entry name" value="TCRTETB"/>
</dbReference>
<dbReference type="InterPro" id="IPR020846">
    <property type="entry name" value="MFS_dom"/>
</dbReference>
<dbReference type="PANTHER" id="PTHR42718">
    <property type="entry name" value="MAJOR FACILITATOR SUPERFAMILY MULTIDRUG TRANSPORTER MFSC"/>
    <property type="match status" value="1"/>
</dbReference>
<evidence type="ECO:0000256" key="1">
    <source>
        <dbReference type="ARBA" id="ARBA00004651"/>
    </source>
</evidence>
<evidence type="ECO:0000256" key="3">
    <source>
        <dbReference type="ARBA" id="ARBA00022448"/>
    </source>
</evidence>
<dbReference type="Gene3D" id="1.20.1250.20">
    <property type="entry name" value="MFS general substrate transporter like domains"/>
    <property type="match status" value="1"/>
</dbReference>
<keyword evidence="5 8" id="KW-0812">Transmembrane</keyword>
<evidence type="ECO:0000256" key="8">
    <source>
        <dbReference type="SAM" id="Phobius"/>
    </source>
</evidence>
<evidence type="ECO:0000256" key="7">
    <source>
        <dbReference type="ARBA" id="ARBA00023136"/>
    </source>
</evidence>
<feature type="transmembrane region" description="Helical" evidence="8">
    <location>
        <begin position="88"/>
        <end position="107"/>
    </location>
</feature>
<dbReference type="InterPro" id="IPR004638">
    <property type="entry name" value="EmrB-like"/>
</dbReference>
<evidence type="ECO:0000313" key="11">
    <source>
        <dbReference type="Proteomes" id="UP000000321"/>
    </source>
</evidence>
<feature type="transmembrane region" description="Helical" evidence="8">
    <location>
        <begin position="368"/>
        <end position="396"/>
    </location>
</feature>
<dbReference type="PROSITE" id="PS50850">
    <property type="entry name" value="MFS"/>
    <property type="match status" value="1"/>
</dbReference>
<organism evidence="10 11">
    <name type="scientific">Aurantimonas manganoxydans (strain ATCC BAA-1229 / DSM 21871 / SI85-9A1)</name>
    <dbReference type="NCBI Taxonomy" id="287752"/>
    <lineage>
        <taxon>Bacteria</taxon>
        <taxon>Pseudomonadati</taxon>
        <taxon>Pseudomonadota</taxon>
        <taxon>Alphaproteobacteria</taxon>
        <taxon>Hyphomicrobiales</taxon>
        <taxon>Aurantimonadaceae</taxon>
        <taxon>Aurantimonas</taxon>
    </lineage>
</organism>
<dbReference type="EMBL" id="AAPJ01000005">
    <property type="protein sequence ID" value="EAS49482.1"/>
    <property type="molecule type" value="Genomic_DNA"/>
</dbReference>
<feature type="transmembrane region" description="Helical" evidence="8">
    <location>
        <begin position="58"/>
        <end position="79"/>
    </location>
</feature>
<dbReference type="RefSeq" id="WP_009210901.1">
    <property type="nucleotide sequence ID" value="NZ_BBWP01000004.1"/>
</dbReference>
<dbReference type="CDD" id="cd17503">
    <property type="entry name" value="MFS_LmrB_MDR_like"/>
    <property type="match status" value="1"/>
</dbReference>
<proteinExistence type="inferred from homology"/>
<comment type="caution">
    <text evidence="10">The sequence shown here is derived from an EMBL/GenBank/DDBJ whole genome shotgun (WGS) entry which is preliminary data.</text>
</comment>
<feature type="transmembrane region" description="Helical" evidence="8">
    <location>
        <begin position="113"/>
        <end position="135"/>
    </location>
</feature>
<keyword evidence="3" id="KW-0813">Transport</keyword>
<feature type="transmembrane region" description="Helical" evidence="8">
    <location>
        <begin position="482"/>
        <end position="499"/>
    </location>
</feature>
<feature type="transmembrane region" description="Helical" evidence="8">
    <location>
        <begin position="275"/>
        <end position="297"/>
    </location>
</feature>
<keyword evidence="11" id="KW-1185">Reference proteome</keyword>
<dbReference type="PANTHER" id="PTHR42718:SF9">
    <property type="entry name" value="MAJOR FACILITATOR SUPERFAMILY MULTIDRUG TRANSPORTER MFSC"/>
    <property type="match status" value="1"/>
</dbReference>
<dbReference type="GO" id="GO:0022857">
    <property type="term" value="F:transmembrane transporter activity"/>
    <property type="evidence" value="ECO:0007669"/>
    <property type="project" value="InterPro"/>
</dbReference>
<evidence type="ECO:0000256" key="2">
    <source>
        <dbReference type="ARBA" id="ARBA00008537"/>
    </source>
</evidence>
<name>Q1YFU3_AURMS</name>
<evidence type="ECO:0000256" key="4">
    <source>
        <dbReference type="ARBA" id="ARBA00022475"/>
    </source>
</evidence>
<dbReference type="InterPro" id="IPR011701">
    <property type="entry name" value="MFS"/>
</dbReference>
<accession>Q1YFU3</accession>